<dbReference type="Proteomes" id="UP000681722">
    <property type="component" value="Unassembled WGS sequence"/>
</dbReference>
<dbReference type="OrthoDB" id="29460at2759"/>
<evidence type="ECO:0000313" key="3">
    <source>
        <dbReference type="EMBL" id="CAF4426351.1"/>
    </source>
</evidence>
<evidence type="ECO:0000313" key="4">
    <source>
        <dbReference type="Proteomes" id="UP000663829"/>
    </source>
</evidence>
<proteinExistence type="predicted"/>
<keyword evidence="1" id="KW-0732">Signal</keyword>
<dbReference type="EMBL" id="CAJNOQ010028826">
    <property type="protein sequence ID" value="CAF1564444.1"/>
    <property type="molecule type" value="Genomic_DNA"/>
</dbReference>
<dbReference type="AlphaFoldDB" id="A0A815Y198"/>
<dbReference type="Proteomes" id="UP000663829">
    <property type="component" value="Unassembled WGS sequence"/>
</dbReference>
<reference evidence="2" key="1">
    <citation type="submission" date="2021-02" db="EMBL/GenBank/DDBJ databases">
        <authorList>
            <person name="Nowell W R."/>
        </authorList>
    </citation>
    <scope>NUCLEOTIDE SEQUENCE</scope>
</reference>
<comment type="caution">
    <text evidence="2">The sequence shown here is derived from an EMBL/GenBank/DDBJ whole genome shotgun (WGS) entry which is preliminary data.</text>
</comment>
<name>A0A815Y198_9BILA</name>
<keyword evidence="4" id="KW-1185">Reference proteome</keyword>
<evidence type="ECO:0000313" key="2">
    <source>
        <dbReference type="EMBL" id="CAF1564444.1"/>
    </source>
</evidence>
<gene>
    <name evidence="2" type="ORF">GPM918_LOCUS39983</name>
    <name evidence="3" type="ORF">SRO942_LOCUS40894</name>
</gene>
<dbReference type="EMBL" id="CAJOBC010094602">
    <property type="protein sequence ID" value="CAF4426351.1"/>
    <property type="molecule type" value="Genomic_DNA"/>
</dbReference>
<protein>
    <submittedName>
        <fullName evidence="2">Uncharacterized protein</fullName>
    </submittedName>
</protein>
<evidence type="ECO:0000256" key="1">
    <source>
        <dbReference type="SAM" id="SignalP"/>
    </source>
</evidence>
<organism evidence="2 4">
    <name type="scientific">Didymodactylos carnosus</name>
    <dbReference type="NCBI Taxonomy" id="1234261"/>
    <lineage>
        <taxon>Eukaryota</taxon>
        <taxon>Metazoa</taxon>
        <taxon>Spiralia</taxon>
        <taxon>Gnathifera</taxon>
        <taxon>Rotifera</taxon>
        <taxon>Eurotatoria</taxon>
        <taxon>Bdelloidea</taxon>
        <taxon>Philodinida</taxon>
        <taxon>Philodinidae</taxon>
        <taxon>Didymodactylos</taxon>
    </lineage>
</organism>
<feature type="signal peptide" evidence="1">
    <location>
        <begin position="1"/>
        <end position="19"/>
    </location>
</feature>
<feature type="chain" id="PRO_5035609199" evidence="1">
    <location>
        <begin position="20"/>
        <end position="105"/>
    </location>
</feature>
<sequence>MRFTLFLIAFTLTVQECESTKDCKYKDGLFGRIDLTSVGLKNTPAFRNLPSTGQPDIYFYSYNPCYPFNEASCSDVAGCQNRIEMTLSRKRFQKVFWRPEFPEIL</sequence>
<accession>A0A815Y198</accession>